<dbReference type="Proteomes" id="UP001150925">
    <property type="component" value="Unassembled WGS sequence"/>
</dbReference>
<dbReference type="EMBL" id="JANBPY010000029">
    <property type="protein sequence ID" value="KAJ1969717.1"/>
    <property type="molecule type" value="Genomic_DNA"/>
</dbReference>
<gene>
    <name evidence="1" type="ORF">IWQ62_000442</name>
</gene>
<keyword evidence="2" id="KW-1185">Reference proteome</keyword>
<organism evidence="1 2">
    <name type="scientific">Dispira parvispora</name>
    <dbReference type="NCBI Taxonomy" id="1520584"/>
    <lineage>
        <taxon>Eukaryota</taxon>
        <taxon>Fungi</taxon>
        <taxon>Fungi incertae sedis</taxon>
        <taxon>Zoopagomycota</taxon>
        <taxon>Kickxellomycotina</taxon>
        <taxon>Dimargaritomycetes</taxon>
        <taxon>Dimargaritales</taxon>
        <taxon>Dimargaritaceae</taxon>
        <taxon>Dispira</taxon>
    </lineage>
</organism>
<proteinExistence type="predicted"/>
<reference evidence="1" key="1">
    <citation type="submission" date="2022-07" db="EMBL/GenBank/DDBJ databases">
        <title>Phylogenomic reconstructions and comparative analyses of Kickxellomycotina fungi.</title>
        <authorList>
            <person name="Reynolds N.K."/>
            <person name="Stajich J.E."/>
            <person name="Barry K."/>
            <person name="Grigoriev I.V."/>
            <person name="Crous P."/>
            <person name="Smith M.E."/>
        </authorList>
    </citation>
    <scope>NUCLEOTIDE SEQUENCE</scope>
    <source>
        <strain evidence="1">RSA 1196</strain>
    </source>
</reference>
<dbReference type="OrthoDB" id="10316260at2759"/>
<evidence type="ECO:0000313" key="2">
    <source>
        <dbReference type="Proteomes" id="UP001150925"/>
    </source>
</evidence>
<evidence type="ECO:0000313" key="1">
    <source>
        <dbReference type="EMBL" id="KAJ1969717.1"/>
    </source>
</evidence>
<name>A0A9W8B032_9FUNG</name>
<dbReference type="AlphaFoldDB" id="A0A9W8B032"/>
<accession>A0A9W8B032</accession>
<sequence length="146" mass="16756">MSSVTTTETNDSLCPSTTAKRRPQHEFLALKVSLSKVLMAAQLEKALGLEIVCSYSSETVICAMFIDRTHTLMPVRELNTTDCPVTRAVLMCLANMRYYFTSTLVSNTLLRMLQTEEGYWKILYQQYDEDRIRWLFVRNPSLGDPM</sequence>
<protein>
    <submittedName>
        <fullName evidence="1">Uncharacterized protein</fullName>
    </submittedName>
</protein>
<comment type="caution">
    <text evidence="1">The sequence shown here is derived from an EMBL/GenBank/DDBJ whole genome shotgun (WGS) entry which is preliminary data.</text>
</comment>